<organism evidence="6 7">
    <name type="scientific">Diaphorina citri</name>
    <name type="common">Asian citrus psyllid</name>
    <dbReference type="NCBI Taxonomy" id="121845"/>
    <lineage>
        <taxon>Eukaryota</taxon>
        <taxon>Metazoa</taxon>
        <taxon>Ecdysozoa</taxon>
        <taxon>Arthropoda</taxon>
        <taxon>Hexapoda</taxon>
        <taxon>Insecta</taxon>
        <taxon>Pterygota</taxon>
        <taxon>Neoptera</taxon>
        <taxon>Paraneoptera</taxon>
        <taxon>Hemiptera</taxon>
        <taxon>Sternorrhyncha</taxon>
        <taxon>Psylloidea</taxon>
        <taxon>Psyllidae</taxon>
        <taxon>Diaphorininae</taxon>
        <taxon>Diaphorina</taxon>
    </lineage>
</organism>
<dbReference type="AlphaFoldDB" id="A0A1S3D2K2"/>
<evidence type="ECO:0000256" key="4">
    <source>
        <dbReference type="PROSITE-ProRule" id="PRU00529"/>
    </source>
</evidence>
<feature type="domain" description="THUMP" evidence="5">
    <location>
        <begin position="147"/>
        <end position="277"/>
    </location>
</feature>
<keyword evidence="6" id="KW-1185">Reference proteome</keyword>
<dbReference type="SUPFAM" id="SSF143437">
    <property type="entry name" value="THUMP domain-like"/>
    <property type="match status" value="1"/>
</dbReference>
<dbReference type="InterPro" id="IPR029063">
    <property type="entry name" value="SAM-dependent_MTases_sf"/>
</dbReference>
<dbReference type="STRING" id="121845.A0A1S3D2K2"/>
<name>A0A1S3D2K2_DIACI</name>
<dbReference type="Gene3D" id="3.30.2130.30">
    <property type="match status" value="2"/>
</dbReference>
<sequence length="494" mass="56540">MDLHKLVSTAQSDEKQITIEATVVTGFEDVVVEECQEKFGKDLLLMKSIGRVFFNIDLKDIEKVKELRGIDNILFIIATFENFGFSNKGTEEDSGQKDESDLLKDKLKDVATIQNKVLEIDWKKYMEIWKQITNYNGVLYPSIEQFNKYNDILRHKKSIRNEINIKKESSCETEPQVNNVQIEKGDLQNQELKEIDINSMCSSQNQKTNFTNPEENLLKFRVTCNRVGKHTVTSMESERAFGGKLNDTYFWLVDLDDYDIDINLQIRYNEAYVGLPVTQTSLHRRNIVEFNITTLKPTIAYNMVRLASPIPGDVFLDPMCGGGTIPVECSLSYPHTFFVCGDINEKLVLKTQANVLHNSGNLNRELKVSPLVCNVRQLCFKPACVDGIVTDLPFGKRVGSKSNNFLLYRLFLIEIGKIVRPQIGRAILLTSDRKHLIQALHITSALWKCRKQIKINMSGMKSFVFILNRTADLFDYAIHGLKEKHKGKPFPPRK</sequence>
<dbReference type="PANTHER" id="PTHR14911">
    <property type="entry name" value="THUMP DOMAIN-CONTAINING"/>
    <property type="match status" value="1"/>
</dbReference>
<dbReference type="KEGG" id="dci:103510143"/>
<dbReference type="Pfam" id="PF02926">
    <property type="entry name" value="THUMP"/>
    <property type="match status" value="1"/>
</dbReference>
<dbReference type="GO" id="GO:0005737">
    <property type="term" value="C:cytoplasm"/>
    <property type="evidence" value="ECO:0007669"/>
    <property type="project" value="UniProtKB-SubCell"/>
</dbReference>
<dbReference type="SUPFAM" id="SSF53335">
    <property type="entry name" value="S-adenosyl-L-methionine-dependent methyltransferases"/>
    <property type="match status" value="1"/>
</dbReference>
<evidence type="ECO:0000313" key="8">
    <source>
        <dbReference type="RefSeq" id="XP_026680078.1"/>
    </source>
</evidence>
<protein>
    <submittedName>
        <fullName evidence="7 8">THUMP domain-containing protein 3-like</fullName>
    </submittedName>
</protein>
<dbReference type="PaxDb" id="121845-A0A1S3D2K2"/>
<keyword evidence="4" id="KW-0694">RNA-binding</keyword>
<dbReference type="PANTHER" id="PTHR14911:SF13">
    <property type="entry name" value="TRNA (GUANINE(6)-N2)-METHYLTRANSFERASE THUMP3"/>
    <property type="match status" value="1"/>
</dbReference>
<dbReference type="GO" id="GO:0043527">
    <property type="term" value="C:tRNA methyltransferase complex"/>
    <property type="evidence" value="ECO:0007669"/>
    <property type="project" value="UniProtKB-ARBA"/>
</dbReference>
<dbReference type="InterPro" id="IPR000241">
    <property type="entry name" value="RlmKL-like_Mtase"/>
</dbReference>
<dbReference type="RefSeq" id="XP_026680078.1">
    <property type="nucleotide sequence ID" value="XM_026824277.1"/>
</dbReference>
<dbReference type="GO" id="GO:0016423">
    <property type="term" value="F:tRNA (guanine) methyltransferase activity"/>
    <property type="evidence" value="ECO:0007669"/>
    <property type="project" value="TreeGrafter"/>
</dbReference>
<keyword evidence="3" id="KW-0819">tRNA processing</keyword>
<evidence type="ECO:0000256" key="2">
    <source>
        <dbReference type="ARBA" id="ARBA00022603"/>
    </source>
</evidence>
<dbReference type="GO" id="GO:0003723">
    <property type="term" value="F:RNA binding"/>
    <property type="evidence" value="ECO:0007669"/>
    <property type="project" value="UniProtKB-UniRule"/>
</dbReference>
<dbReference type="Proteomes" id="UP000079169">
    <property type="component" value="Unplaced"/>
</dbReference>
<dbReference type="PROSITE" id="PS51165">
    <property type="entry name" value="THUMP"/>
    <property type="match status" value="1"/>
</dbReference>
<dbReference type="SMART" id="SM00981">
    <property type="entry name" value="THUMP"/>
    <property type="match status" value="1"/>
</dbReference>
<evidence type="ECO:0000256" key="3">
    <source>
        <dbReference type="ARBA" id="ARBA00022694"/>
    </source>
</evidence>
<dbReference type="Pfam" id="PF01170">
    <property type="entry name" value="UPF0020"/>
    <property type="match status" value="1"/>
</dbReference>
<reference evidence="7 8" key="1">
    <citation type="submission" date="2025-04" db="UniProtKB">
        <authorList>
            <consortium name="RefSeq"/>
        </authorList>
    </citation>
    <scope>IDENTIFICATION</scope>
</reference>
<evidence type="ECO:0000313" key="6">
    <source>
        <dbReference type="Proteomes" id="UP000079169"/>
    </source>
</evidence>
<evidence type="ECO:0000259" key="5">
    <source>
        <dbReference type="PROSITE" id="PS51165"/>
    </source>
</evidence>
<evidence type="ECO:0000313" key="7">
    <source>
        <dbReference type="RefSeq" id="XP_008473008.1"/>
    </source>
</evidence>
<evidence type="ECO:0000256" key="1">
    <source>
        <dbReference type="ARBA" id="ARBA00004496"/>
    </source>
</evidence>
<dbReference type="FunFam" id="3.40.50.150:FF:000073">
    <property type="entry name" value="THUMP domain containing 3"/>
    <property type="match status" value="1"/>
</dbReference>
<proteinExistence type="predicted"/>
<accession>A0A1S3D2K2</accession>
<dbReference type="CDD" id="cd11715">
    <property type="entry name" value="THUMP_AdoMetMT"/>
    <property type="match status" value="1"/>
</dbReference>
<dbReference type="RefSeq" id="XP_008473008.1">
    <property type="nucleotide sequence ID" value="XM_008474786.3"/>
</dbReference>
<dbReference type="GeneID" id="103510143"/>
<keyword evidence="2" id="KW-0489">Methyltransferase</keyword>
<keyword evidence="2" id="KW-0808">Transferase</keyword>
<dbReference type="GO" id="GO:0030488">
    <property type="term" value="P:tRNA methylation"/>
    <property type="evidence" value="ECO:0007669"/>
    <property type="project" value="TreeGrafter"/>
</dbReference>
<dbReference type="OMA" id="RYRVTCE"/>
<comment type="subcellular location">
    <subcellularLocation>
        <location evidence="1">Cytoplasm</location>
    </subcellularLocation>
</comment>
<dbReference type="Gene3D" id="3.40.50.150">
    <property type="entry name" value="Vaccinia Virus protein VP39"/>
    <property type="match status" value="1"/>
</dbReference>
<gene>
    <name evidence="7 8" type="primary">LOC103510143</name>
</gene>
<dbReference type="InterPro" id="IPR004114">
    <property type="entry name" value="THUMP_dom"/>
</dbReference>
<dbReference type="OrthoDB" id="47730at2759"/>